<keyword evidence="1" id="KW-0812">Transmembrane</keyword>
<dbReference type="AlphaFoldDB" id="A0A502GTW7"/>
<dbReference type="Proteomes" id="UP000317646">
    <property type="component" value="Unassembled WGS sequence"/>
</dbReference>
<proteinExistence type="predicted"/>
<feature type="transmembrane region" description="Helical" evidence="1">
    <location>
        <begin position="89"/>
        <end position="112"/>
    </location>
</feature>
<organism evidence="2 3">
    <name type="scientific">Hymenobacter nivis</name>
    <dbReference type="NCBI Taxonomy" id="1850093"/>
    <lineage>
        <taxon>Bacteria</taxon>
        <taxon>Pseudomonadati</taxon>
        <taxon>Bacteroidota</taxon>
        <taxon>Cytophagia</taxon>
        <taxon>Cytophagales</taxon>
        <taxon>Hymenobacteraceae</taxon>
        <taxon>Hymenobacter</taxon>
    </lineage>
</organism>
<dbReference type="RefSeq" id="WP_140467181.1">
    <property type="nucleotide sequence ID" value="NZ_RCYZ01000005.1"/>
</dbReference>
<reference evidence="2 3" key="1">
    <citation type="journal article" date="2019" name="Environ. Microbiol.">
        <title>Species interactions and distinct microbial communities in high Arctic permafrost affected cryosols are associated with the CH4 and CO2 gas fluxes.</title>
        <authorList>
            <person name="Altshuler I."/>
            <person name="Hamel J."/>
            <person name="Turney S."/>
            <person name="Magnuson E."/>
            <person name="Levesque R."/>
            <person name="Greer C."/>
            <person name="Whyte L.G."/>
        </authorList>
    </citation>
    <scope>NUCLEOTIDE SEQUENCE [LARGE SCALE GENOMIC DNA]</scope>
    <source>
        <strain evidence="2 3">S9.2P</strain>
    </source>
</reference>
<evidence type="ECO:0000256" key="1">
    <source>
        <dbReference type="SAM" id="Phobius"/>
    </source>
</evidence>
<sequence length="211" mass="22056">MIFFYGTGSSCVATEPLPGLACAHCGTPDALVCSVYSRYLKLMFLPVFPIGKRSVTVCGHCKQQLTGSALPAAYRAPVQAVQSRARTPIFHFAGLLLVGALVVFIFAVGLLAPARHALATQTKYAGPTETVGAHYRVDAAPSGVPYILAGVTRVTPDSVYCNMSNPLRGTLSAASAAQALRDSVASNGARGFTAAEWHAATTAPGPFKRVE</sequence>
<keyword evidence="1" id="KW-1133">Transmembrane helix</keyword>
<keyword evidence="1" id="KW-0472">Membrane</keyword>
<dbReference type="EMBL" id="RCYZ01000005">
    <property type="protein sequence ID" value="TPG65371.1"/>
    <property type="molecule type" value="Genomic_DNA"/>
</dbReference>
<dbReference type="OrthoDB" id="766141at2"/>
<evidence type="ECO:0008006" key="4">
    <source>
        <dbReference type="Google" id="ProtNLM"/>
    </source>
</evidence>
<accession>A0A502GTW7</accession>
<name>A0A502GTW7_9BACT</name>
<keyword evidence="3" id="KW-1185">Reference proteome</keyword>
<evidence type="ECO:0000313" key="2">
    <source>
        <dbReference type="EMBL" id="TPG65371.1"/>
    </source>
</evidence>
<comment type="caution">
    <text evidence="2">The sequence shown here is derived from an EMBL/GenBank/DDBJ whole genome shotgun (WGS) entry which is preliminary data.</text>
</comment>
<evidence type="ECO:0000313" key="3">
    <source>
        <dbReference type="Proteomes" id="UP000317646"/>
    </source>
</evidence>
<protein>
    <recommendedName>
        <fullName evidence="4">Zinc-ribbon 15 domain-containing protein</fullName>
    </recommendedName>
</protein>
<gene>
    <name evidence="2" type="ORF">EAH73_12905</name>
</gene>